<accession>A0A0E9PIX3</accession>
<reference evidence="1" key="1">
    <citation type="submission" date="2014-11" db="EMBL/GenBank/DDBJ databases">
        <authorList>
            <person name="Amaro Gonzalez C."/>
        </authorList>
    </citation>
    <scope>NUCLEOTIDE SEQUENCE</scope>
</reference>
<dbReference type="AlphaFoldDB" id="A0A0E9PIX3"/>
<name>A0A0E9PIX3_ANGAN</name>
<reference evidence="1" key="2">
    <citation type="journal article" date="2015" name="Fish Shellfish Immunol.">
        <title>Early steps in the European eel (Anguilla anguilla)-Vibrio vulnificus interaction in the gills: Role of the RtxA13 toxin.</title>
        <authorList>
            <person name="Callol A."/>
            <person name="Pajuelo D."/>
            <person name="Ebbesson L."/>
            <person name="Teles M."/>
            <person name="MacKenzie S."/>
            <person name="Amaro C."/>
        </authorList>
    </citation>
    <scope>NUCLEOTIDE SEQUENCE</scope>
</reference>
<evidence type="ECO:0000313" key="1">
    <source>
        <dbReference type="EMBL" id="JAH04474.1"/>
    </source>
</evidence>
<sequence length="34" mass="3820">MLSISTVSVNSAEKLPHFPLTNTKFEMIICQIII</sequence>
<protein>
    <submittedName>
        <fullName evidence="1">Uncharacterized protein</fullName>
    </submittedName>
</protein>
<organism evidence="1">
    <name type="scientific">Anguilla anguilla</name>
    <name type="common">European freshwater eel</name>
    <name type="synonym">Muraena anguilla</name>
    <dbReference type="NCBI Taxonomy" id="7936"/>
    <lineage>
        <taxon>Eukaryota</taxon>
        <taxon>Metazoa</taxon>
        <taxon>Chordata</taxon>
        <taxon>Craniata</taxon>
        <taxon>Vertebrata</taxon>
        <taxon>Euteleostomi</taxon>
        <taxon>Actinopterygii</taxon>
        <taxon>Neopterygii</taxon>
        <taxon>Teleostei</taxon>
        <taxon>Anguilliformes</taxon>
        <taxon>Anguillidae</taxon>
        <taxon>Anguilla</taxon>
    </lineage>
</organism>
<proteinExistence type="predicted"/>
<dbReference type="EMBL" id="GBXM01104103">
    <property type="protein sequence ID" value="JAH04474.1"/>
    <property type="molecule type" value="Transcribed_RNA"/>
</dbReference>